<proteinExistence type="predicted"/>
<dbReference type="Proteomes" id="UP001498469">
    <property type="component" value="Unassembled WGS sequence"/>
</dbReference>
<organism evidence="1 2">
    <name type="scientific">Clostridium frigoriphilum</name>
    <dbReference type="NCBI Taxonomy" id="443253"/>
    <lineage>
        <taxon>Bacteria</taxon>
        <taxon>Bacillati</taxon>
        <taxon>Bacillota</taxon>
        <taxon>Clostridia</taxon>
        <taxon>Eubacteriales</taxon>
        <taxon>Clostridiaceae</taxon>
        <taxon>Clostridium</taxon>
    </lineage>
</organism>
<sequence>MKNVTGIAVGAIGVNIGIQHSKGVSVQGDESKKEFNSDNYKEDSLSTWDAAVGAKVTSGLVATSDRKIAIGIEKEYGAGFKISANQRDKNLKAMGYNRGYRRNYLRKIYNTEYLLHNAEIVTELCIKSKEEYRVWKELRRISSLTETETAKNIDKDSRIKGFSIDVMKILSNFSRKLLQKIPRGMWINHEYEPFC</sequence>
<gene>
    <name evidence="1" type="ORF">SJI18_23415</name>
</gene>
<accession>A0ABU7UV56</accession>
<comment type="caution">
    <text evidence="1">The sequence shown here is derived from an EMBL/GenBank/DDBJ whole genome shotgun (WGS) entry which is preliminary data.</text>
</comment>
<dbReference type="RefSeq" id="WP_216255601.1">
    <property type="nucleotide sequence ID" value="NZ_JAZHFS010000045.1"/>
</dbReference>
<evidence type="ECO:0000313" key="1">
    <source>
        <dbReference type="EMBL" id="MEF2115232.1"/>
    </source>
</evidence>
<protein>
    <submittedName>
        <fullName evidence="1">Uncharacterized protein</fullName>
    </submittedName>
</protein>
<dbReference type="EMBL" id="JAZHFS010000045">
    <property type="protein sequence ID" value="MEF2115232.1"/>
    <property type="molecule type" value="Genomic_DNA"/>
</dbReference>
<keyword evidence="2" id="KW-1185">Reference proteome</keyword>
<reference evidence="1 2" key="1">
    <citation type="submission" date="2023-11" db="EMBL/GenBank/DDBJ databases">
        <title>Draft genome sequence of a psychrophilic Clostridium strain from permafrost water brine.</title>
        <authorList>
            <person name="Shcherbakova V.A."/>
            <person name="Trubitsyn V.E."/>
            <person name="Zakharyuk A.G."/>
        </authorList>
    </citation>
    <scope>NUCLEOTIDE SEQUENCE [LARGE SCALE GENOMIC DNA]</scope>
    <source>
        <strain evidence="1 2">14F</strain>
    </source>
</reference>
<evidence type="ECO:0000313" key="2">
    <source>
        <dbReference type="Proteomes" id="UP001498469"/>
    </source>
</evidence>
<name>A0ABU7UV56_9CLOT</name>